<reference evidence="2 3" key="1">
    <citation type="journal article" date="2019" name="Nat. Commun.">
        <title>A new type of DNA phosphorothioation-based antiviral system in archaea.</title>
        <authorList>
            <person name="Xiong L."/>
            <person name="Liu S."/>
            <person name="Chen S."/>
            <person name="Xiao Y."/>
            <person name="Zhu B."/>
            <person name="Gao Y."/>
            <person name="Zhang Y."/>
            <person name="Chen B."/>
            <person name="Luo J."/>
            <person name="Deng Z."/>
            <person name="Chen X."/>
            <person name="Wang L."/>
            <person name="Chen S."/>
        </authorList>
    </citation>
    <scope>NUCLEOTIDE SEQUENCE [LARGE SCALE GENOMIC DNA]</scope>
    <source>
        <strain evidence="2 3">CBA1105</strain>
    </source>
</reference>
<dbReference type="Proteomes" id="UP000296706">
    <property type="component" value="Chromosome"/>
</dbReference>
<protein>
    <submittedName>
        <fullName evidence="2">Uncharacterized protein</fullName>
    </submittedName>
</protein>
<dbReference type="GeneID" id="39846488"/>
<dbReference type="InterPro" id="IPR055969">
    <property type="entry name" value="DUF7547"/>
</dbReference>
<dbReference type="STRING" id="1457250.GCA_000755225_02580"/>
<evidence type="ECO:0000256" key="1">
    <source>
        <dbReference type="SAM" id="MobiDB-lite"/>
    </source>
</evidence>
<organism evidence="2 3">
    <name type="scientific">Halapricum salinum</name>
    <dbReference type="NCBI Taxonomy" id="1457250"/>
    <lineage>
        <taxon>Archaea</taxon>
        <taxon>Methanobacteriati</taxon>
        <taxon>Methanobacteriota</taxon>
        <taxon>Stenosarchaea group</taxon>
        <taxon>Halobacteria</taxon>
        <taxon>Halobacteriales</taxon>
        <taxon>Haloarculaceae</taxon>
        <taxon>Halapricum</taxon>
    </lineage>
</organism>
<proteinExistence type="predicted"/>
<dbReference type="EMBL" id="CP031310">
    <property type="protein sequence ID" value="QCC49964.1"/>
    <property type="molecule type" value="Genomic_DNA"/>
</dbReference>
<feature type="compositionally biased region" description="Basic and acidic residues" evidence="1">
    <location>
        <begin position="160"/>
        <end position="174"/>
    </location>
</feature>
<feature type="region of interest" description="Disordered" evidence="1">
    <location>
        <begin position="141"/>
        <end position="174"/>
    </location>
</feature>
<accession>A0A4D6H7N6</accession>
<keyword evidence="3" id="KW-1185">Reference proteome</keyword>
<dbReference type="RefSeq" id="WP_049993404.1">
    <property type="nucleotide sequence ID" value="NZ_CP031310.1"/>
</dbReference>
<dbReference type="Pfam" id="PF24414">
    <property type="entry name" value="DUF7547"/>
    <property type="match status" value="1"/>
</dbReference>
<evidence type="ECO:0000313" key="2">
    <source>
        <dbReference type="EMBL" id="QCC49964.1"/>
    </source>
</evidence>
<name>A0A4D6H7N6_9EURY</name>
<dbReference type="KEGG" id="hsn:DV733_01430"/>
<gene>
    <name evidence="2" type="ORF">DV733_01430</name>
</gene>
<evidence type="ECO:0000313" key="3">
    <source>
        <dbReference type="Proteomes" id="UP000296706"/>
    </source>
</evidence>
<sequence length="174" mass="19189">MSDEESPPSVDQQLAALTDRLDRLQRELERSRRPPLVPRPPRADELRQFTTDVAIPGIILLLETNVRALRLLQRTLRTAEASESRGTAAADRASELGAAALARLDDALAEAQSALAAEPPDSEARELLDDARTLQQEIQDRLTDEELDTLETGPSVDVEAELRSIKDQVDSDDE</sequence>
<dbReference type="AlphaFoldDB" id="A0A4D6H7N6"/>